<keyword evidence="3" id="KW-1185">Reference proteome</keyword>
<dbReference type="EnsemblPlants" id="KQK03141">
    <property type="protein sequence ID" value="KQK03141"/>
    <property type="gene ID" value="BRADI_2g05808v3"/>
</dbReference>
<dbReference type="KEGG" id="bdi:100828976"/>
<dbReference type="InterPro" id="IPR044809">
    <property type="entry name" value="AUF1-like"/>
</dbReference>
<dbReference type="RefSeq" id="XP_003564798.1">
    <property type="nucleotide sequence ID" value="XM_003564750.4"/>
</dbReference>
<dbReference type="PANTHER" id="PTHR31215">
    <property type="entry name" value="OS05G0510400 PROTEIN-RELATED"/>
    <property type="match status" value="1"/>
</dbReference>
<organism evidence="1">
    <name type="scientific">Brachypodium distachyon</name>
    <name type="common">Purple false brome</name>
    <name type="synonym">Trachynia distachya</name>
    <dbReference type="NCBI Taxonomy" id="15368"/>
    <lineage>
        <taxon>Eukaryota</taxon>
        <taxon>Viridiplantae</taxon>
        <taxon>Streptophyta</taxon>
        <taxon>Embryophyta</taxon>
        <taxon>Tracheophyta</taxon>
        <taxon>Spermatophyta</taxon>
        <taxon>Magnoliopsida</taxon>
        <taxon>Liliopsida</taxon>
        <taxon>Poales</taxon>
        <taxon>Poaceae</taxon>
        <taxon>BOP clade</taxon>
        <taxon>Pooideae</taxon>
        <taxon>Stipodae</taxon>
        <taxon>Brachypodieae</taxon>
        <taxon>Brachypodium</taxon>
    </lineage>
</organism>
<reference evidence="2" key="3">
    <citation type="submission" date="2018-08" db="UniProtKB">
        <authorList>
            <consortium name="EnsemblPlants"/>
        </authorList>
    </citation>
    <scope>IDENTIFICATION</scope>
    <source>
        <strain evidence="2">cv. Bd21</strain>
    </source>
</reference>
<dbReference type="eggNOG" id="ENOG502QQ0V">
    <property type="taxonomic scope" value="Eukaryota"/>
</dbReference>
<evidence type="ECO:0008006" key="4">
    <source>
        <dbReference type="Google" id="ProtNLM"/>
    </source>
</evidence>
<evidence type="ECO:0000313" key="2">
    <source>
        <dbReference type="EnsemblPlants" id="KQK03141"/>
    </source>
</evidence>
<evidence type="ECO:0000313" key="1">
    <source>
        <dbReference type="EMBL" id="KQK03141.1"/>
    </source>
</evidence>
<name>I1HCX3_BRADI</name>
<proteinExistence type="predicted"/>
<dbReference type="GeneID" id="100828976"/>
<dbReference type="EMBL" id="CM000881">
    <property type="protein sequence ID" value="KQK03141.1"/>
    <property type="molecule type" value="Genomic_DNA"/>
</dbReference>
<dbReference type="Gramene" id="KQK03141">
    <property type="protein sequence ID" value="KQK03141"/>
    <property type="gene ID" value="BRADI_2g05808v3"/>
</dbReference>
<protein>
    <recommendedName>
        <fullName evidence="4">F-box domain-containing protein</fullName>
    </recommendedName>
</protein>
<dbReference type="HOGENOM" id="CLU_615948_0_0_1"/>
<dbReference type="Gene3D" id="3.80.10.10">
    <property type="entry name" value="Ribonuclease Inhibitor"/>
    <property type="match status" value="1"/>
</dbReference>
<reference evidence="1" key="2">
    <citation type="submission" date="2017-06" db="EMBL/GenBank/DDBJ databases">
        <title>WGS assembly of Brachypodium distachyon.</title>
        <authorList>
            <consortium name="The International Brachypodium Initiative"/>
            <person name="Lucas S."/>
            <person name="Harmon-Smith M."/>
            <person name="Lail K."/>
            <person name="Tice H."/>
            <person name="Grimwood J."/>
            <person name="Bruce D."/>
            <person name="Barry K."/>
            <person name="Shu S."/>
            <person name="Lindquist E."/>
            <person name="Wang M."/>
            <person name="Pitluck S."/>
            <person name="Vogel J.P."/>
            <person name="Garvin D.F."/>
            <person name="Mockler T.C."/>
            <person name="Schmutz J."/>
            <person name="Rokhsar D."/>
            <person name="Bevan M.W."/>
        </authorList>
    </citation>
    <scope>NUCLEOTIDE SEQUENCE</scope>
    <source>
        <strain evidence="1">Bd21</strain>
    </source>
</reference>
<evidence type="ECO:0000313" key="3">
    <source>
        <dbReference type="Proteomes" id="UP000008810"/>
    </source>
</evidence>
<dbReference type="Proteomes" id="UP000008810">
    <property type="component" value="Chromosome 2"/>
</dbReference>
<dbReference type="AlphaFoldDB" id="I1HCX3"/>
<sequence length="448" mass="49045">MSAVGDDPLDSLPAAILAEVLGLIADAGDIAACRLASRALLAASYHCPRVRLHAASSARRLRGLKGRDWDGALLAFRVAAGNVASLLGPHLRSLALDASEGQGCPDEAARVEEGEFDEADDLYLTGGESVAAWAGTAAGPSLREVDIADFWPQSCWRKAEALPVISHFCHNLSKLGLRNAWLCVDGLKIMPNLTHLALEFIRLDDEDLSKLNECFPCLQILKLIKVGGLKDPKIHFPQLKTCCWEVSNVPRSLAIHAPALVYLELKCVRPEILILDTPSMSSLKLTIDKLGPTVIVGGLVSLTNLRIESSDLNSLLRVFTDGRDIRTLDLELPASANRYELYEAVDPELFSRTTEVKLSPRFSYELMRHIVFCMTTHDCRSCLKKLLVHLPQSNITTCPFVPLLNNCAPSCEVTVLFHAATSDAVRQAASSVWPMGFPDISWQWGTWS</sequence>
<gene>
    <name evidence="2" type="primary">LOC100828976</name>
    <name evidence="1" type="ORF">BRADI_2g05808v3</name>
</gene>
<accession>I1HCX3</accession>
<dbReference type="OrthoDB" id="2242903at2759"/>
<dbReference type="SUPFAM" id="SSF52047">
    <property type="entry name" value="RNI-like"/>
    <property type="match status" value="1"/>
</dbReference>
<dbReference type="OMA" id="ISHFCHS"/>
<dbReference type="FunCoup" id="I1HCX3">
    <property type="interactions" value="629"/>
</dbReference>
<reference evidence="1 2" key="1">
    <citation type="journal article" date="2010" name="Nature">
        <title>Genome sequencing and analysis of the model grass Brachypodium distachyon.</title>
        <authorList>
            <consortium name="International Brachypodium Initiative"/>
        </authorList>
    </citation>
    <scope>NUCLEOTIDE SEQUENCE [LARGE SCALE GENOMIC DNA]</scope>
    <source>
        <strain evidence="1 2">Bd21</strain>
    </source>
</reference>
<dbReference type="InterPro" id="IPR032675">
    <property type="entry name" value="LRR_dom_sf"/>
</dbReference>